<dbReference type="Proteomes" id="UP000886595">
    <property type="component" value="Unassembled WGS sequence"/>
</dbReference>
<dbReference type="EMBL" id="JAAMPC010000006">
    <property type="protein sequence ID" value="KAG2306668.1"/>
    <property type="molecule type" value="Genomic_DNA"/>
</dbReference>
<proteinExistence type="predicted"/>
<gene>
    <name evidence="1" type="ORF">Bca52824_026416</name>
</gene>
<accession>A0A8X7SGG0</accession>
<reference evidence="1 2" key="1">
    <citation type="submission" date="2020-02" db="EMBL/GenBank/DDBJ databases">
        <authorList>
            <person name="Ma Q."/>
            <person name="Huang Y."/>
            <person name="Song X."/>
            <person name="Pei D."/>
        </authorList>
    </citation>
    <scope>NUCLEOTIDE SEQUENCE [LARGE SCALE GENOMIC DNA]</scope>
    <source>
        <strain evidence="1">Sxm20200214</strain>
        <tissue evidence="1">Leaf</tissue>
    </source>
</reference>
<evidence type="ECO:0000313" key="1">
    <source>
        <dbReference type="EMBL" id="KAG2306668.1"/>
    </source>
</evidence>
<name>A0A8X7SGG0_BRACI</name>
<sequence>MWMTKREELVIDYMFHLEHVDIVPSDMTIRRISTKVTVVDKDLNPEYSNSICIEETGPTLVLENIADTPGVLDDKGAACVVEPSVKVILEDATSHLRSTRFPPFTGKPSLRFLTHRLDRNTKLRIQHPSHPVKERPAPPLIHSSLPHPSTESAAAIVPLQAVSQMFSSIRGKALRTKPPRF</sequence>
<protein>
    <submittedName>
        <fullName evidence="1">Uncharacterized protein</fullName>
    </submittedName>
</protein>
<comment type="caution">
    <text evidence="1">The sequence shown here is derived from an EMBL/GenBank/DDBJ whole genome shotgun (WGS) entry which is preliminary data.</text>
</comment>
<evidence type="ECO:0000313" key="2">
    <source>
        <dbReference type="Proteomes" id="UP000886595"/>
    </source>
</evidence>
<organism evidence="1 2">
    <name type="scientific">Brassica carinata</name>
    <name type="common">Ethiopian mustard</name>
    <name type="synonym">Abyssinian cabbage</name>
    <dbReference type="NCBI Taxonomy" id="52824"/>
    <lineage>
        <taxon>Eukaryota</taxon>
        <taxon>Viridiplantae</taxon>
        <taxon>Streptophyta</taxon>
        <taxon>Embryophyta</taxon>
        <taxon>Tracheophyta</taxon>
        <taxon>Spermatophyta</taxon>
        <taxon>Magnoliopsida</taxon>
        <taxon>eudicotyledons</taxon>
        <taxon>Gunneridae</taxon>
        <taxon>Pentapetalae</taxon>
        <taxon>rosids</taxon>
        <taxon>malvids</taxon>
        <taxon>Brassicales</taxon>
        <taxon>Brassicaceae</taxon>
        <taxon>Brassiceae</taxon>
        <taxon>Brassica</taxon>
    </lineage>
</organism>
<keyword evidence="2" id="KW-1185">Reference proteome</keyword>
<dbReference type="AlphaFoldDB" id="A0A8X7SGG0"/>